<dbReference type="EMBL" id="WNYA01000007">
    <property type="protein sequence ID" value="KAG8564136.1"/>
    <property type="molecule type" value="Genomic_DNA"/>
</dbReference>
<dbReference type="AlphaFoldDB" id="A0AAV7ARD8"/>
<protein>
    <submittedName>
        <fullName evidence="1">Uncharacterized protein</fullName>
    </submittedName>
</protein>
<organism evidence="1 2">
    <name type="scientific">Engystomops pustulosus</name>
    <name type="common">Tungara frog</name>
    <name type="synonym">Physalaemus pustulosus</name>
    <dbReference type="NCBI Taxonomy" id="76066"/>
    <lineage>
        <taxon>Eukaryota</taxon>
        <taxon>Metazoa</taxon>
        <taxon>Chordata</taxon>
        <taxon>Craniata</taxon>
        <taxon>Vertebrata</taxon>
        <taxon>Euteleostomi</taxon>
        <taxon>Amphibia</taxon>
        <taxon>Batrachia</taxon>
        <taxon>Anura</taxon>
        <taxon>Neobatrachia</taxon>
        <taxon>Hyloidea</taxon>
        <taxon>Leptodactylidae</taxon>
        <taxon>Leiuperinae</taxon>
        <taxon>Engystomops</taxon>
    </lineage>
</organism>
<accession>A0AAV7ARD8</accession>
<proteinExistence type="predicted"/>
<sequence length="83" mass="9383">MVIRTCSVSQCIIHYLTAGVTAWLIRQRTTAWSTSQAPLINLEETLLYQAGRSQKCYGFPPLPGKRLLSKRDMQSAVHRTAYV</sequence>
<evidence type="ECO:0000313" key="2">
    <source>
        <dbReference type="Proteomes" id="UP000824782"/>
    </source>
</evidence>
<comment type="caution">
    <text evidence="1">The sequence shown here is derived from an EMBL/GenBank/DDBJ whole genome shotgun (WGS) entry which is preliminary data.</text>
</comment>
<reference evidence="1" key="1">
    <citation type="thesis" date="2020" institute="ProQuest LLC" country="789 East Eisenhower Parkway, Ann Arbor, MI, USA">
        <title>Comparative Genomics and Chromosome Evolution.</title>
        <authorList>
            <person name="Mudd A.B."/>
        </authorList>
    </citation>
    <scope>NUCLEOTIDE SEQUENCE</scope>
    <source>
        <strain evidence="1">237g6f4</strain>
        <tissue evidence="1">Blood</tissue>
    </source>
</reference>
<name>A0AAV7ARD8_ENGPU</name>
<gene>
    <name evidence="1" type="ORF">GDO81_016340</name>
</gene>
<dbReference type="Proteomes" id="UP000824782">
    <property type="component" value="Unassembled WGS sequence"/>
</dbReference>
<keyword evidence="2" id="KW-1185">Reference proteome</keyword>
<evidence type="ECO:0000313" key="1">
    <source>
        <dbReference type="EMBL" id="KAG8564136.1"/>
    </source>
</evidence>